<organism evidence="9 10">
    <name type="scientific">Cyphellophora attinorum</name>
    <dbReference type="NCBI Taxonomy" id="1664694"/>
    <lineage>
        <taxon>Eukaryota</taxon>
        <taxon>Fungi</taxon>
        <taxon>Dikarya</taxon>
        <taxon>Ascomycota</taxon>
        <taxon>Pezizomycotina</taxon>
        <taxon>Eurotiomycetes</taxon>
        <taxon>Chaetothyriomycetidae</taxon>
        <taxon>Chaetothyriales</taxon>
        <taxon>Cyphellophoraceae</taxon>
        <taxon>Cyphellophora</taxon>
    </lineage>
</organism>
<feature type="transmembrane region" description="Helical" evidence="7">
    <location>
        <begin position="97"/>
        <end position="120"/>
    </location>
</feature>
<dbReference type="Pfam" id="PF20684">
    <property type="entry name" value="Fung_rhodopsin"/>
    <property type="match status" value="1"/>
</dbReference>
<keyword evidence="4 7" id="KW-0472">Membrane</keyword>
<dbReference type="InterPro" id="IPR049326">
    <property type="entry name" value="Rhodopsin_dom_fungi"/>
</dbReference>
<dbReference type="Proteomes" id="UP000038010">
    <property type="component" value="Unassembled WGS sequence"/>
</dbReference>
<keyword evidence="10" id="KW-1185">Reference proteome</keyword>
<feature type="transmembrane region" description="Helical" evidence="7">
    <location>
        <begin position="211"/>
        <end position="231"/>
    </location>
</feature>
<evidence type="ECO:0000256" key="3">
    <source>
        <dbReference type="ARBA" id="ARBA00022989"/>
    </source>
</evidence>
<dbReference type="AlphaFoldDB" id="A0A0N0NKM4"/>
<protein>
    <recommendedName>
        <fullName evidence="8">Rhodopsin domain-containing protein</fullName>
    </recommendedName>
</protein>
<dbReference type="GO" id="GO:0016020">
    <property type="term" value="C:membrane"/>
    <property type="evidence" value="ECO:0007669"/>
    <property type="project" value="UniProtKB-SubCell"/>
</dbReference>
<comment type="similarity">
    <text evidence="5">Belongs to the SAT4 family.</text>
</comment>
<dbReference type="STRING" id="1664694.A0A0N0NKM4"/>
<accession>A0A0N0NKM4</accession>
<keyword evidence="2 7" id="KW-0812">Transmembrane</keyword>
<evidence type="ECO:0000256" key="4">
    <source>
        <dbReference type="ARBA" id="ARBA00023136"/>
    </source>
</evidence>
<evidence type="ECO:0000259" key="8">
    <source>
        <dbReference type="Pfam" id="PF20684"/>
    </source>
</evidence>
<dbReference type="PANTHER" id="PTHR33048:SF114">
    <property type="entry name" value="MEMBRANE PROTEIN PTH11-LIKE, PUTATIVE (AFU_ORTHOLOGUE AFUA_7G06620)-RELATED"/>
    <property type="match status" value="1"/>
</dbReference>
<dbReference type="PANTHER" id="PTHR33048">
    <property type="entry name" value="PTH11-LIKE INTEGRAL MEMBRANE PROTEIN (AFU_ORTHOLOGUE AFUA_5G11245)"/>
    <property type="match status" value="1"/>
</dbReference>
<feature type="transmembrane region" description="Helical" evidence="7">
    <location>
        <begin position="20"/>
        <end position="40"/>
    </location>
</feature>
<feature type="transmembrane region" description="Helical" evidence="7">
    <location>
        <begin position="132"/>
        <end position="155"/>
    </location>
</feature>
<feature type="transmembrane region" description="Helical" evidence="7">
    <location>
        <begin position="251"/>
        <end position="270"/>
    </location>
</feature>
<keyword evidence="3 7" id="KW-1133">Transmembrane helix</keyword>
<feature type="region of interest" description="Disordered" evidence="6">
    <location>
        <begin position="340"/>
        <end position="416"/>
    </location>
</feature>
<evidence type="ECO:0000256" key="1">
    <source>
        <dbReference type="ARBA" id="ARBA00004141"/>
    </source>
</evidence>
<evidence type="ECO:0000256" key="7">
    <source>
        <dbReference type="SAM" id="Phobius"/>
    </source>
</evidence>
<evidence type="ECO:0000313" key="9">
    <source>
        <dbReference type="EMBL" id="KPI38198.1"/>
    </source>
</evidence>
<proteinExistence type="inferred from homology"/>
<reference evidence="9 10" key="1">
    <citation type="submission" date="2015-06" db="EMBL/GenBank/DDBJ databases">
        <title>Draft genome of the ant-associated black yeast Phialophora attae CBS 131958.</title>
        <authorList>
            <person name="Moreno L.F."/>
            <person name="Stielow B.J."/>
            <person name="de Hoog S."/>
            <person name="Vicente V.A."/>
            <person name="Weiss V.A."/>
            <person name="de Vries M."/>
            <person name="Cruz L.M."/>
            <person name="Souza E.M."/>
        </authorList>
    </citation>
    <scope>NUCLEOTIDE SEQUENCE [LARGE SCALE GENOMIC DNA]</scope>
    <source>
        <strain evidence="9 10">CBS 131958</strain>
    </source>
</reference>
<feature type="transmembrane region" description="Helical" evidence="7">
    <location>
        <begin position="175"/>
        <end position="195"/>
    </location>
</feature>
<gene>
    <name evidence="9" type="ORF">AB675_1111</name>
</gene>
<sequence>MSGTGGDVPMRTDSQGPTTLIVAIFFGALTFVVIALRLVARIGILHSVGLDDVLILIAAGCTWAFMVCNIIGVSHGLGDHIEVVLSKPGEIGRMYRIVWISSVFYNASLGFIKCSVLALYARLGDRQLRKIAFIVMAICAASATANVLVCIFQCWPLDGAWNAELQATATCVNINAFYLANAGTNIFTDLLAYLLPMKLVKNLQIPRKQKIAVGVMLCLGLFACVSSIIRISFIPVMLTSDDPTFVIAPPFYWSVIEANIGVLAASIPSFKPLAKRFLPRILGESSDKRTRHYAKDGSYRAQHYKGTSSNGGFSKLSAQDAMHMKVFDRDIDTIGVAKGRYSPGPGMQEHKRSEVSTNVSEMDHGTTTHSNSSEEAIMKPGHGDIMMTTEFTRTVEERPKNKRAPKTDYYPGDDRA</sequence>
<dbReference type="InterPro" id="IPR052337">
    <property type="entry name" value="SAT4-like"/>
</dbReference>
<dbReference type="EMBL" id="LFJN01000020">
    <property type="protein sequence ID" value="KPI38198.1"/>
    <property type="molecule type" value="Genomic_DNA"/>
</dbReference>
<dbReference type="RefSeq" id="XP_017998161.1">
    <property type="nucleotide sequence ID" value="XM_018139940.1"/>
</dbReference>
<comment type="subcellular location">
    <subcellularLocation>
        <location evidence="1">Membrane</location>
        <topology evidence="1">Multi-pass membrane protein</topology>
    </subcellularLocation>
</comment>
<comment type="caution">
    <text evidence="9">The sequence shown here is derived from an EMBL/GenBank/DDBJ whole genome shotgun (WGS) entry which is preliminary data.</text>
</comment>
<name>A0A0N0NKM4_9EURO</name>
<dbReference type="GeneID" id="28731809"/>
<dbReference type="OrthoDB" id="444631at2759"/>
<feature type="transmembrane region" description="Helical" evidence="7">
    <location>
        <begin position="52"/>
        <end position="77"/>
    </location>
</feature>
<evidence type="ECO:0000256" key="2">
    <source>
        <dbReference type="ARBA" id="ARBA00022692"/>
    </source>
</evidence>
<evidence type="ECO:0000256" key="5">
    <source>
        <dbReference type="ARBA" id="ARBA00038359"/>
    </source>
</evidence>
<feature type="domain" description="Rhodopsin" evidence="8">
    <location>
        <begin position="36"/>
        <end position="276"/>
    </location>
</feature>
<evidence type="ECO:0000256" key="6">
    <source>
        <dbReference type="SAM" id="MobiDB-lite"/>
    </source>
</evidence>
<evidence type="ECO:0000313" key="10">
    <source>
        <dbReference type="Proteomes" id="UP000038010"/>
    </source>
</evidence>
<dbReference type="VEuPathDB" id="FungiDB:AB675_1111"/>